<dbReference type="SUPFAM" id="SSF50494">
    <property type="entry name" value="Trypsin-like serine proteases"/>
    <property type="match status" value="1"/>
</dbReference>
<dbReference type="PROSITE" id="PS51257">
    <property type="entry name" value="PROKAR_LIPOPROTEIN"/>
    <property type="match status" value="1"/>
</dbReference>
<dbReference type="Pfam" id="PF13365">
    <property type="entry name" value="Trypsin_2"/>
    <property type="match status" value="1"/>
</dbReference>
<dbReference type="AlphaFoldDB" id="A0A4Y9JFH1"/>
<keyword evidence="4 7" id="KW-0378">Hydrolase</keyword>
<evidence type="ECO:0000256" key="4">
    <source>
        <dbReference type="ARBA" id="ARBA00022801"/>
    </source>
</evidence>
<evidence type="ECO:0000256" key="6">
    <source>
        <dbReference type="PIRSR" id="PIRSR608256-1"/>
    </source>
</evidence>
<dbReference type="InterPro" id="IPR043504">
    <property type="entry name" value="Peptidase_S1_PA_chymotrypsin"/>
</dbReference>
<keyword evidence="5 7" id="KW-0720">Serine protease</keyword>
<dbReference type="InterPro" id="IPR009003">
    <property type="entry name" value="Peptidase_S1_PA"/>
</dbReference>
<reference evidence="9 10" key="1">
    <citation type="submission" date="2019-03" db="EMBL/GenBank/DDBJ databases">
        <title>Diversity of the mouse oral microbiome.</title>
        <authorList>
            <person name="Joseph S."/>
            <person name="Aduse-Opoku J."/>
            <person name="Curtis M."/>
            <person name="Wade W."/>
            <person name="Hashim A."/>
        </authorList>
    </citation>
    <scope>NUCLEOTIDE SEQUENCE [LARGE SCALE GENOMIC DNA]</scope>
    <source>
        <strain evidence="9 10">WM131</strain>
    </source>
</reference>
<feature type="active site" description="Charge relay system" evidence="6">
    <location>
        <position position="91"/>
    </location>
</feature>
<dbReference type="PRINTS" id="PR00839">
    <property type="entry name" value="V8PROTEASE"/>
</dbReference>
<keyword evidence="3 7" id="KW-0732">Signal</keyword>
<comment type="caution">
    <text evidence="9">The sequence shown here is derived from an EMBL/GenBank/DDBJ whole genome shotgun (WGS) entry which is preliminary data.</text>
</comment>
<evidence type="ECO:0000313" key="10">
    <source>
        <dbReference type="Proteomes" id="UP000297253"/>
    </source>
</evidence>
<dbReference type="EMBL" id="SPPD01000002">
    <property type="protein sequence ID" value="TFU98585.1"/>
    <property type="molecule type" value="Genomic_DNA"/>
</dbReference>
<dbReference type="GO" id="GO:0006508">
    <property type="term" value="P:proteolysis"/>
    <property type="evidence" value="ECO:0007669"/>
    <property type="project" value="UniProtKB-KW"/>
</dbReference>
<feature type="compositionally biased region" description="Polar residues" evidence="8">
    <location>
        <begin position="28"/>
        <end position="42"/>
    </location>
</feature>
<evidence type="ECO:0000256" key="5">
    <source>
        <dbReference type="ARBA" id="ARBA00022825"/>
    </source>
</evidence>
<dbReference type="EC" id="3.4.21.-" evidence="7"/>
<keyword evidence="2 7" id="KW-0645">Protease</keyword>
<dbReference type="InterPro" id="IPR008256">
    <property type="entry name" value="Peptidase_S1B"/>
</dbReference>
<dbReference type="PANTHER" id="PTHR15462:SF8">
    <property type="entry name" value="SERINE PROTEASE"/>
    <property type="match status" value="1"/>
</dbReference>
<evidence type="ECO:0000313" key="9">
    <source>
        <dbReference type="EMBL" id="TFU98585.1"/>
    </source>
</evidence>
<evidence type="ECO:0000256" key="8">
    <source>
        <dbReference type="SAM" id="MobiDB-lite"/>
    </source>
</evidence>
<dbReference type="InterPro" id="IPR050966">
    <property type="entry name" value="Glutamyl_endopeptidase"/>
</dbReference>
<dbReference type="Proteomes" id="UP000297253">
    <property type="component" value="Unassembled WGS sequence"/>
</dbReference>
<feature type="region of interest" description="Disordered" evidence="8">
    <location>
        <begin position="28"/>
        <end position="50"/>
    </location>
</feature>
<protein>
    <recommendedName>
        <fullName evidence="7">Serine protease</fullName>
        <ecNumber evidence="7">3.4.21.-</ecNumber>
    </recommendedName>
</protein>
<feature type="active site" description="Charge relay system" evidence="6">
    <location>
        <position position="130"/>
    </location>
</feature>
<feature type="signal peptide" evidence="7">
    <location>
        <begin position="1"/>
        <end position="24"/>
    </location>
</feature>
<evidence type="ECO:0000256" key="7">
    <source>
        <dbReference type="RuleBase" id="RU004296"/>
    </source>
</evidence>
<evidence type="ECO:0000256" key="2">
    <source>
        <dbReference type="ARBA" id="ARBA00022670"/>
    </source>
</evidence>
<dbReference type="RefSeq" id="WP_135181253.1">
    <property type="nucleotide sequence ID" value="NZ_JADGKZ010000002.1"/>
</dbReference>
<comment type="similarity">
    <text evidence="1 7">Belongs to the peptidase S1B family.</text>
</comment>
<feature type="chain" id="PRO_5021512968" description="Serine protease" evidence="7">
    <location>
        <begin position="25"/>
        <end position="254"/>
    </location>
</feature>
<gene>
    <name evidence="9" type="ORF">E4T82_02140</name>
</gene>
<accession>A0A4Y9JFH1</accession>
<organism evidence="9 10">
    <name type="scientific">Streptococcus cuniculi</name>
    <dbReference type="NCBI Taxonomy" id="1432788"/>
    <lineage>
        <taxon>Bacteria</taxon>
        <taxon>Bacillati</taxon>
        <taxon>Bacillota</taxon>
        <taxon>Bacilli</taxon>
        <taxon>Lactobacillales</taxon>
        <taxon>Streptococcaceae</taxon>
        <taxon>Streptococcus</taxon>
    </lineage>
</organism>
<sequence>MKQTYYLRFAIAGVLLLASSGLVACSNSTNQSTSIPTQSMGGETSKGSREQITDIASSQYSAVARIQSKTNSEEFGTGSFISPDTLMTNRHVLTALEKAEDTVVRVVTKDNKEIELPVKSFAIPDDESMDVGIVKLKEPISSNEQLQHIKPFALADEATIEKVKASQFIRTVGYPGDKELGSLWDSKGTITERDGNFLSFTAPIAGGSSGSPLFNDKNQVIGLANGSTMEGDKNPMSFGFLIDATIRDYITKHS</sequence>
<evidence type="ECO:0000256" key="1">
    <source>
        <dbReference type="ARBA" id="ARBA00008764"/>
    </source>
</evidence>
<dbReference type="PANTHER" id="PTHR15462">
    <property type="entry name" value="SERINE PROTEASE"/>
    <property type="match status" value="1"/>
</dbReference>
<name>A0A4Y9JFH1_9STRE</name>
<dbReference type="OrthoDB" id="191045at2"/>
<feature type="active site" description="Charge relay system" evidence="6">
    <location>
        <position position="209"/>
    </location>
</feature>
<dbReference type="GO" id="GO:0008236">
    <property type="term" value="F:serine-type peptidase activity"/>
    <property type="evidence" value="ECO:0007669"/>
    <property type="project" value="UniProtKB-KW"/>
</dbReference>
<evidence type="ECO:0000256" key="3">
    <source>
        <dbReference type="ARBA" id="ARBA00022729"/>
    </source>
</evidence>
<dbReference type="Gene3D" id="2.40.10.10">
    <property type="entry name" value="Trypsin-like serine proteases"/>
    <property type="match status" value="2"/>
</dbReference>
<proteinExistence type="inferred from homology"/>